<accession>A0AC61MWV3</accession>
<keyword evidence="2" id="KW-1185">Reference proteome</keyword>
<dbReference type="Proteomes" id="UP000595814">
    <property type="component" value="Chromosome"/>
</dbReference>
<protein>
    <submittedName>
        <fullName evidence="1">HAMP domain-containing histidine kinase</fullName>
    </submittedName>
</protein>
<proteinExistence type="predicted"/>
<keyword evidence="1" id="KW-0418">Kinase</keyword>
<organism evidence="1 2">
    <name type="scientific">Miniphocaeibacter halophilus</name>
    <dbReference type="NCBI Taxonomy" id="2931922"/>
    <lineage>
        <taxon>Bacteria</taxon>
        <taxon>Bacillati</taxon>
        <taxon>Bacillota</taxon>
        <taxon>Tissierellia</taxon>
        <taxon>Tissierellales</taxon>
        <taxon>Peptoniphilaceae</taxon>
        <taxon>Miniphocaeibacter</taxon>
    </lineage>
</organism>
<reference evidence="1 2" key="1">
    <citation type="journal article" date="2022" name="Int. J. Syst. Evol. Microbiol.">
        <title>Miniphocaeibacter halophilus sp. nov., an ammonium-tolerant acetate-producing bacterium isolated from a biogas system.</title>
        <authorList>
            <person name="Schnurer A."/>
            <person name="Singh A."/>
            <person name="Bi S."/>
            <person name="Qiao W."/>
            <person name="Westerholm M."/>
        </authorList>
    </citation>
    <scope>NUCLEOTIDE SEQUENCE [LARGE SCALE GENOMIC DNA]</scope>
    <source>
        <strain evidence="1 2">AMB_01</strain>
    </source>
</reference>
<dbReference type="EMBL" id="CP066744">
    <property type="protein sequence ID" value="QQK08043.1"/>
    <property type="molecule type" value="Genomic_DNA"/>
</dbReference>
<gene>
    <name evidence="1" type="ORF">JFY71_00455</name>
</gene>
<keyword evidence="1" id="KW-0808">Transferase</keyword>
<name>A0AC61MWV3_9FIRM</name>
<evidence type="ECO:0000313" key="1">
    <source>
        <dbReference type="EMBL" id="QQK08043.1"/>
    </source>
</evidence>
<sequence length="295" mass="34282">MKIYLLIILVGLLTILLMYLYFKKRENQLIDNLQNMIELAEKDNYSFVKFDESKLSVLENSMKHYLIGNRIKLNSILKQKESYETLISDISHQSITPISNIILYSELLQENHKLEEIDAIKNQVEKLHFLIESLISLSRLETGIITINPKKENIKFLLQKLENQFKPKILEKGINFELENKSIYAKFDFKWTEEAIGNIVENAIKYTDYGGKITISIEEYQFFARIDIKDTGIGIKEKELNKIFKRFFRSNDVNGTEGVGLGLYLTRKIINMEGGYLKVESKKSVGTNFSVFLPI</sequence>
<evidence type="ECO:0000313" key="2">
    <source>
        <dbReference type="Proteomes" id="UP000595814"/>
    </source>
</evidence>